<dbReference type="InterPro" id="IPR006108">
    <property type="entry name" value="3HC_DH_C"/>
</dbReference>
<dbReference type="AlphaFoldDB" id="A0AA41YNJ1"/>
<dbReference type="Pfam" id="PF02737">
    <property type="entry name" value="3HCDH_N"/>
    <property type="match status" value="1"/>
</dbReference>
<dbReference type="GO" id="GO:0006631">
    <property type="term" value="P:fatty acid metabolic process"/>
    <property type="evidence" value="ECO:0007669"/>
    <property type="project" value="InterPro"/>
</dbReference>
<proteinExistence type="inferred from homology"/>
<evidence type="ECO:0000313" key="13">
    <source>
        <dbReference type="EMBL" id="MCW3475363.1"/>
    </source>
</evidence>
<evidence type="ECO:0000259" key="12">
    <source>
        <dbReference type="Pfam" id="PF02737"/>
    </source>
</evidence>
<evidence type="ECO:0000256" key="8">
    <source>
        <dbReference type="ARBA" id="ARBA00038962"/>
    </source>
</evidence>
<dbReference type="Gene3D" id="1.10.1040.10">
    <property type="entry name" value="N-(1-d-carboxylethyl)-l-norvaline Dehydrogenase, domain 2"/>
    <property type="match status" value="1"/>
</dbReference>
<comment type="subcellular location">
    <subcellularLocation>
        <location evidence="1">Cytoplasm</location>
    </subcellularLocation>
</comment>
<keyword evidence="14" id="KW-1185">Reference proteome</keyword>
<organism evidence="13 14">
    <name type="scientific">Limobrevibacterium gyesilva</name>
    <dbReference type="NCBI Taxonomy" id="2991712"/>
    <lineage>
        <taxon>Bacteria</taxon>
        <taxon>Pseudomonadati</taxon>
        <taxon>Pseudomonadota</taxon>
        <taxon>Alphaproteobacteria</taxon>
        <taxon>Acetobacterales</taxon>
        <taxon>Acetobacteraceae</taxon>
        <taxon>Limobrevibacterium</taxon>
    </lineage>
</organism>
<dbReference type="InterPro" id="IPR022694">
    <property type="entry name" value="3-OHacyl-CoA_DH"/>
</dbReference>
<dbReference type="PIRSF" id="PIRSF000105">
    <property type="entry name" value="HCDH"/>
    <property type="match status" value="1"/>
</dbReference>
<dbReference type="InterPro" id="IPR006176">
    <property type="entry name" value="3-OHacyl-CoA_DH_NAD-bd"/>
</dbReference>
<dbReference type="PANTHER" id="PTHR48075">
    <property type="entry name" value="3-HYDROXYACYL-COA DEHYDROGENASE FAMILY PROTEIN"/>
    <property type="match status" value="1"/>
</dbReference>
<evidence type="ECO:0000256" key="5">
    <source>
        <dbReference type="ARBA" id="ARBA00022553"/>
    </source>
</evidence>
<gene>
    <name evidence="13" type="ORF">OL599_12340</name>
</gene>
<keyword evidence="5" id="KW-0597">Phosphoprotein</keyword>
<name>A0AA41YNJ1_9PROT</name>
<evidence type="ECO:0000256" key="1">
    <source>
        <dbReference type="ARBA" id="ARBA00004496"/>
    </source>
</evidence>
<dbReference type="SUPFAM" id="SSF48179">
    <property type="entry name" value="6-phosphogluconate dehydrogenase C-terminal domain-like"/>
    <property type="match status" value="1"/>
</dbReference>
<reference evidence="13" key="2">
    <citation type="submission" date="2022-10" db="EMBL/GenBank/DDBJ databases">
        <authorList>
            <person name="Trinh H.N."/>
        </authorList>
    </citation>
    <scope>NUCLEOTIDE SEQUENCE</scope>
    <source>
        <strain evidence="13">RN2-1</strain>
    </source>
</reference>
<evidence type="ECO:0000256" key="4">
    <source>
        <dbReference type="ARBA" id="ARBA00022490"/>
    </source>
</evidence>
<dbReference type="GO" id="GO:0005737">
    <property type="term" value="C:cytoplasm"/>
    <property type="evidence" value="ECO:0007669"/>
    <property type="project" value="UniProtKB-SubCell"/>
</dbReference>
<feature type="site" description="Important for catalytic activity" evidence="10">
    <location>
        <position position="138"/>
    </location>
</feature>
<dbReference type="RefSeq" id="WP_264714078.1">
    <property type="nucleotide sequence ID" value="NZ_JAPDNT010000008.1"/>
</dbReference>
<dbReference type="EMBL" id="JAPDNT010000008">
    <property type="protein sequence ID" value="MCW3475363.1"/>
    <property type="molecule type" value="Genomic_DNA"/>
</dbReference>
<dbReference type="InterPro" id="IPR008927">
    <property type="entry name" value="6-PGluconate_DH-like_C_sf"/>
</dbReference>
<feature type="domain" description="3-hydroxyacyl-CoA dehydrogenase C-terminal" evidence="11">
    <location>
        <begin position="185"/>
        <end position="283"/>
    </location>
</feature>
<dbReference type="PANTHER" id="PTHR48075:SF1">
    <property type="entry name" value="LAMBDA-CRYSTALLIN HOMOLOG"/>
    <property type="match status" value="1"/>
</dbReference>
<evidence type="ECO:0000256" key="7">
    <source>
        <dbReference type="ARBA" id="ARBA00023027"/>
    </source>
</evidence>
<dbReference type="Gene3D" id="3.40.50.720">
    <property type="entry name" value="NAD(P)-binding Rossmann-like Domain"/>
    <property type="match status" value="1"/>
</dbReference>
<reference evidence="13" key="1">
    <citation type="submission" date="2022-09" db="EMBL/GenBank/DDBJ databases">
        <title>Rhodovastum sp. nov. RN2-1 isolated from soil in Seongnam, South Korea.</title>
        <authorList>
            <person name="Le N.T."/>
        </authorList>
    </citation>
    <scope>NUCLEOTIDE SEQUENCE</scope>
    <source>
        <strain evidence="13">RN2-1</strain>
    </source>
</reference>
<evidence type="ECO:0000256" key="9">
    <source>
        <dbReference type="ARBA" id="ARBA00042709"/>
    </source>
</evidence>
<dbReference type="EC" id="1.1.1.45" evidence="8"/>
<dbReference type="InterPro" id="IPR013328">
    <property type="entry name" value="6PGD_dom2"/>
</dbReference>
<evidence type="ECO:0000256" key="10">
    <source>
        <dbReference type="PIRSR" id="PIRSR000105-1"/>
    </source>
</evidence>
<sequence>MRVSVFGAGLMGHALALVHALGGHSIRITDNNEQTLERSLGLMQTALATLRDAGEVDASWTSERLAAAVTRCPTVAAALEGAELVVEAIVEKPEAKRALYTEIDALAPLDAIIASNTSYLDIFPLMPERRQARTLIAHWYTPPYLVDLCDIVGSDKTDPAVIETVRKVVAAMGKVPVVMQRFIPGYIANRIQSAITLEVNRLIDEGYATAQDVDAAVIHGLALRIPILGHMAKADFTGLLLTQAALANRMYAPPDVKGHSPTVDRLVADGRTGVMSGKGYFDWGGRSPDELFRERDRKLLALKRALREIGHMEGK</sequence>
<dbReference type="GO" id="GO:0050104">
    <property type="term" value="F:L-gulonate 3-dehydrogenase activity"/>
    <property type="evidence" value="ECO:0007669"/>
    <property type="project" value="UniProtKB-EC"/>
</dbReference>
<dbReference type="GO" id="GO:0070403">
    <property type="term" value="F:NAD+ binding"/>
    <property type="evidence" value="ECO:0007669"/>
    <property type="project" value="InterPro"/>
</dbReference>
<evidence type="ECO:0000256" key="3">
    <source>
        <dbReference type="ARBA" id="ARBA00011738"/>
    </source>
</evidence>
<keyword evidence="4" id="KW-0963">Cytoplasm</keyword>
<accession>A0AA41YNJ1</accession>
<comment type="subunit">
    <text evidence="3">Homodimer.</text>
</comment>
<evidence type="ECO:0000259" key="11">
    <source>
        <dbReference type="Pfam" id="PF00725"/>
    </source>
</evidence>
<evidence type="ECO:0000256" key="6">
    <source>
        <dbReference type="ARBA" id="ARBA00023002"/>
    </source>
</evidence>
<feature type="domain" description="3-hydroxyacyl-CoA dehydrogenase NAD binding" evidence="12">
    <location>
        <begin position="3"/>
        <end position="180"/>
    </location>
</feature>
<evidence type="ECO:0000256" key="2">
    <source>
        <dbReference type="ARBA" id="ARBA00009463"/>
    </source>
</evidence>
<comment type="caution">
    <text evidence="13">The sequence shown here is derived from an EMBL/GenBank/DDBJ whole genome shotgun (WGS) entry which is preliminary data.</text>
</comment>
<dbReference type="InterPro" id="IPR036291">
    <property type="entry name" value="NAD(P)-bd_dom_sf"/>
</dbReference>
<dbReference type="Proteomes" id="UP001165679">
    <property type="component" value="Unassembled WGS sequence"/>
</dbReference>
<keyword evidence="7" id="KW-0520">NAD</keyword>
<dbReference type="SUPFAM" id="SSF51735">
    <property type="entry name" value="NAD(P)-binding Rossmann-fold domains"/>
    <property type="match status" value="1"/>
</dbReference>
<dbReference type="Pfam" id="PF00725">
    <property type="entry name" value="3HCDH"/>
    <property type="match status" value="1"/>
</dbReference>
<evidence type="ECO:0000313" key="14">
    <source>
        <dbReference type="Proteomes" id="UP001165679"/>
    </source>
</evidence>
<comment type="similarity">
    <text evidence="2">Belongs to the 3-hydroxyacyl-CoA dehydrogenase family.</text>
</comment>
<protein>
    <recommendedName>
        <fullName evidence="9">L-gulonate 3-dehydrogenase</fullName>
        <ecNumber evidence="8">1.1.1.45</ecNumber>
    </recommendedName>
    <alternativeName>
        <fullName evidence="9">L-gulonate 3-dehydrogenase</fullName>
    </alternativeName>
</protein>
<keyword evidence="6" id="KW-0560">Oxidoreductase</keyword>